<keyword evidence="4" id="KW-1133">Transmembrane helix</keyword>
<comment type="caution">
    <text evidence="7">The sequence shown here is derived from an EMBL/GenBank/DDBJ whole genome shotgun (WGS) entry which is preliminary data.</text>
</comment>
<dbReference type="InterPro" id="IPR000326">
    <property type="entry name" value="PAP2/HPO"/>
</dbReference>
<evidence type="ECO:0000256" key="1">
    <source>
        <dbReference type="ARBA" id="ARBA00004141"/>
    </source>
</evidence>
<evidence type="ECO:0000259" key="6">
    <source>
        <dbReference type="Pfam" id="PF01569"/>
    </source>
</evidence>
<name>A0A3S3NF57_9MAGN</name>
<dbReference type="Proteomes" id="UP000283530">
    <property type="component" value="Unassembled WGS sequence"/>
</dbReference>
<dbReference type="GO" id="GO:0016020">
    <property type="term" value="C:membrane"/>
    <property type="evidence" value="ECO:0007669"/>
    <property type="project" value="UniProtKB-SubCell"/>
</dbReference>
<evidence type="ECO:0000313" key="8">
    <source>
        <dbReference type="Proteomes" id="UP000283530"/>
    </source>
</evidence>
<comment type="subcellular location">
    <subcellularLocation>
        <location evidence="1">Membrane</location>
        <topology evidence="1">Multi-pass membrane protein</topology>
    </subcellularLocation>
</comment>
<dbReference type="Pfam" id="PF01569">
    <property type="entry name" value="PAP2"/>
    <property type="match status" value="1"/>
</dbReference>
<dbReference type="AlphaFoldDB" id="A0A3S3NF57"/>
<sequence>MMTDLKYPLQSNTVPVWAVPMMKCASPGLLFSVLITGVITDAIKDAVGRPRPDFYWRCFPDGKTGWGPHAYFQMLAESHDAVQSSTTTNHLSMQQTEIENIYMPSGHGGGTVGINTRETSPILEAMEAGRRH</sequence>
<dbReference type="STRING" id="337451.A0A3S3NF57"/>
<organism evidence="7 8">
    <name type="scientific">Cinnamomum micranthum f. kanehirae</name>
    <dbReference type="NCBI Taxonomy" id="337451"/>
    <lineage>
        <taxon>Eukaryota</taxon>
        <taxon>Viridiplantae</taxon>
        <taxon>Streptophyta</taxon>
        <taxon>Embryophyta</taxon>
        <taxon>Tracheophyta</taxon>
        <taxon>Spermatophyta</taxon>
        <taxon>Magnoliopsida</taxon>
        <taxon>Magnoliidae</taxon>
        <taxon>Laurales</taxon>
        <taxon>Lauraceae</taxon>
        <taxon>Cinnamomum</taxon>
    </lineage>
</organism>
<keyword evidence="3" id="KW-0812">Transmembrane</keyword>
<keyword evidence="8" id="KW-1185">Reference proteome</keyword>
<gene>
    <name evidence="7" type="ORF">CKAN_02761700</name>
</gene>
<dbReference type="OrthoDB" id="10030083at2759"/>
<evidence type="ECO:0000256" key="2">
    <source>
        <dbReference type="ARBA" id="ARBA00008816"/>
    </source>
</evidence>
<dbReference type="EMBL" id="QPKB01000577">
    <property type="protein sequence ID" value="RWR98119.1"/>
    <property type="molecule type" value="Genomic_DNA"/>
</dbReference>
<proteinExistence type="inferred from homology"/>
<dbReference type="PANTHER" id="PTHR10165">
    <property type="entry name" value="LIPID PHOSPHATE PHOSPHATASE"/>
    <property type="match status" value="1"/>
</dbReference>
<evidence type="ECO:0000256" key="3">
    <source>
        <dbReference type="ARBA" id="ARBA00022692"/>
    </source>
</evidence>
<dbReference type="GO" id="GO:0046839">
    <property type="term" value="P:phospholipid dephosphorylation"/>
    <property type="evidence" value="ECO:0007669"/>
    <property type="project" value="TreeGrafter"/>
</dbReference>
<dbReference type="GO" id="GO:0008195">
    <property type="term" value="F:phosphatidate phosphatase activity"/>
    <property type="evidence" value="ECO:0007669"/>
    <property type="project" value="TreeGrafter"/>
</dbReference>
<dbReference type="InterPro" id="IPR043216">
    <property type="entry name" value="PAP-like"/>
</dbReference>
<evidence type="ECO:0000256" key="4">
    <source>
        <dbReference type="ARBA" id="ARBA00022989"/>
    </source>
</evidence>
<dbReference type="InterPro" id="IPR036938">
    <property type="entry name" value="PAP2/HPO_sf"/>
</dbReference>
<accession>A0A3S3NF57</accession>
<dbReference type="GO" id="GO:0006644">
    <property type="term" value="P:phospholipid metabolic process"/>
    <property type="evidence" value="ECO:0007669"/>
    <property type="project" value="InterPro"/>
</dbReference>
<dbReference type="PANTHER" id="PTHR10165:SF35">
    <property type="entry name" value="RE23632P"/>
    <property type="match status" value="1"/>
</dbReference>
<keyword evidence="5" id="KW-0472">Membrane</keyword>
<dbReference type="Gene3D" id="1.20.144.10">
    <property type="entry name" value="Phosphatidic acid phosphatase type 2/haloperoxidase"/>
    <property type="match status" value="1"/>
</dbReference>
<reference evidence="7 8" key="1">
    <citation type="journal article" date="2019" name="Nat. Plants">
        <title>Stout camphor tree genome fills gaps in understanding of flowering plant genome evolution.</title>
        <authorList>
            <person name="Chaw S.M."/>
            <person name="Liu Y.C."/>
            <person name="Wu Y.W."/>
            <person name="Wang H.Y."/>
            <person name="Lin C.I."/>
            <person name="Wu C.S."/>
            <person name="Ke H.M."/>
            <person name="Chang L.Y."/>
            <person name="Hsu C.Y."/>
            <person name="Yang H.T."/>
            <person name="Sudianto E."/>
            <person name="Hsu M.H."/>
            <person name="Wu K.P."/>
            <person name="Wang L.N."/>
            <person name="Leebens-Mack J.H."/>
            <person name="Tsai I.J."/>
        </authorList>
    </citation>
    <scope>NUCLEOTIDE SEQUENCE [LARGE SCALE GENOMIC DNA]</scope>
    <source>
        <strain evidence="8">cv. Chaw 1501</strain>
        <tissue evidence="7">Young leaves</tissue>
    </source>
</reference>
<dbReference type="SUPFAM" id="SSF48317">
    <property type="entry name" value="Acid phosphatase/Vanadium-dependent haloperoxidase"/>
    <property type="match status" value="1"/>
</dbReference>
<feature type="domain" description="Phosphatidic acid phosphatase type 2/haloperoxidase" evidence="6">
    <location>
        <begin position="29"/>
        <end position="107"/>
    </location>
</feature>
<comment type="similarity">
    <text evidence="2">Belongs to the PA-phosphatase related phosphoesterase family.</text>
</comment>
<protein>
    <recommendedName>
        <fullName evidence="6">Phosphatidic acid phosphatase type 2/haloperoxidase domain-containing protein</fullName>
    </recommendedName>
</protein>
<evidence type="ECO:0000313" key="7">
    <source>
        <dbReference type="EMBL" id="RWR98119.1"/>
    </source>
</evidence>
<evidence type="ECO:0000256" key="5">
    <source>
        <dbReference type="ARBA" id="ARBA00023136"/>
    </source>
</evidence>